<dbReference type="AlphaFoldDB" id="H2B1T3"/>
<accession>H2B1T3</accession>
<dbReference type="Proteomes" id="UP000005220">
    <property type="component" value="Chromosome 11"/>
</dbReference>
<dbReference type="KEGG" id="kaf:KAFR_0K02290"/>
<dbReference type="GeneID" id="13886823"/>
<dbReference type="RefSeq" id="XP_003959718.1">
    <property type="nucleotide sequence ID" value="XM_003959669.1"/>
</dbReference>
<dbReference type="STRING" id="1071382.H2B1T3"/>
<evidence type="ECO:0000313" key="3">
    <source>
        <dbReference type="Proteomes" id="UP000005220"/>
    </source>
</evidence>
<feature type="domain" description="Reverse transcriptase Ty1/copia-type" evidence="1">
    <location>
        <begin position="24"/>
        <end position="155"/>
    </location>
</feature>
<protein>
    <recommendedName>
        <fullName evidence="1">Reverse transcriptase Ty1/copia-type domain-containing protein</fullName>
    </recommendedName>
</protein>
<dbReference type="HOGENOM" id="CLU_957149_0_0_1"/>
<sequence length="299" mass="34471">MWVGSKTRQQKFGTYDENATANTVHHYALMACLSQALDNNQYITQLDISSAYLYADLQEELYIRTPPHMGLKGKAYRLNKSLYGLKQSGANWYSTIKTYLQQDCKLLEIPGWSCVLKNDEIIVCLFVDDMVVMPSDLAYNMNLVKKLRKKFDTKVVKSGRLDQDGVAQYDILGLDIEYRYGKDMKMGMEKILEAKLKTLDVPLNKSGKKLKVPSPPNTYITKEDYVTTEENYKKNVKWLQGIVGLASYVCYKYRFDIMCYANVLAQHTPFSSKDVKQLAERMVQYLWDTKEKKIGLAEE</sequence>
<dbReference type="eggNOG" id="KOG0017">
    <property type="taxonomic scope" value="Eukaryota"/>
</dbReference>
<evidence type="ECO:0000313" key="2">
    <source>
        <dbReference type="EMBL" id="CCF60583.1"/>
    </source>
</evidence>
<reference evidence="2 3" key="1">
    <citation type="journal article" date="2011" name="Proc. Natl. Acad. Sci. U.S.A.">
        <title>Evolutionary erosion of yeast sex chromosomes by mating-type switching accidents.</title>
        <authorList>
            <person name="Gordon J.L."/>
            <person name="Armisen D."/>
            <person name="Proux-Wera E."/>
            <person name="Oheigeartaigh S.S."/>
            <person name="Byrne K.P."/>
            <person name="Wolfe K.H."/>
        </authorList>
    </citation>
    <scope>NUCLEOTIDE SEQUENCE [LARGE SCALE GENOMIC DNA]</scope>
    <source>
        <strain evidence="3">ATCC 22294 / BCRC 22015 / CBS 2517 / CECT 1963 / NBRC 1671 / NRRL Y-8276</strain>
    </source>
</reference>
<dbReference type="Pfam" id="PF07727">
    <property type="entry name" value="RVT_2"/>
    <property type="match status" value="1"/>
</dbReference>
<gene>
    <name evidence="2" type="primary">KAFR0K02290</name>
    <name evidence="2" type="ORF">KAFR_0K02290</name>
</gene>
<proteinExistence type="predicted"/>
<keyword evidence="3" id="KW-1185">Reference proteome</keyword>
<dbReference type="PROSITE" id="PS51257">
    <property type="entry name" value="PROKAR_LIPOPROTEIN"/>
    <property type="match status" value="1"/>
</dbReference>
<dbReference type="EMBL" id="HE650831">
    <property type="protein sequence ID" value="CCF60583.1"/>
    <property type="molecule type" value="Genomic_DNA"/>
</dbReference>
<organism evidence="2 3">
    <name type="scientific">Kazachstania africana (strain ATCC 22294 / BCRC 22015 / CBS 2517 / CECT 1963 / NBRC 1671 / NRRL Y-8276)</name>
    <name type="common">Yeast</name>
    <name type="synonym">Kluyveromyces africanus</name>
    <dbReference type="NCBI Taxonomy" id="1071382"/>
    <lineage>
        <taxon>Eukaryota</taxon>
        <taxon>Fungi</taxon>
        <taxon>Dikarya</taxon>
        <taxon>Ascomycota</taxon>
        <taxon>Saccharomycotina</taxon>
        <taxon>Saccharomycetes</taxon>
        <taxon>Saccharomycetales</taxon>
        <taxon>Saccharomycetaceae</taxon>
        <taxon>Kazachstania</taxon>
    </lineage>
</organism>
<dbReference type="InterPro" id="IPR043502">
    <property type="entry name" value="DNA/RNA_pol_sf"/>
</dbReference>
<dbReference type="InterPro" id="IPR013103">
    <property type="entry name" value="RVT_2"/>
</dbReference>
<evidence type="ECO:0000259" key="1">
    <source>
        <dbReference type="Pfam" id="PF07727"/>
    </source>
</evidence>
<dbReference type="SUPFAM" id="SSF56672">
    <property type="entry name" value="DNA/RNA polymerases"/>
    <property type="match status" value="1"/>
</dbReference>
<dbReference type="InParanoid" id="H2B1T3"/>
<dbReference type="OrthoDB" id="4064460at2759"/>
<name>H2B1T3_KAZAF</name>